<keyword evidence="1" id="KW-0732">Signal</keyword>
<reference evidence="2 3" key="1">
    <citation type="submission" date="2019-12" db="EMBL/GenBank/DDBJ databases">
        <title>Mucilaginibacter sp. HMF7410 genome sequencing and assembly.</title>
        <authorList>
            <person name="Kang H."/>
            <person name="Cha I."/>
            <person name="Kim H."/>
            <person name="Joh K."/>
        </authorList>
    </citation>
    <scope>NUCLEOTIDE SEQUENCE [LARGE SCALE GENOMIC DNA]</scope>
    <source>
        <strain evidence="2 3">HMF7410</strain>
    </source>
</reference>
<evidence type="ECO:0000313" key="3">
    <source>
        <dbReference type="Proteomes" id="UP000462014"/>
    </source>
</evidence>
<dbReference type="RefSeq" id="WP_157565674.1">
    <property type="nucleotide sequence ID" value="NZ_WPIK01000005.1"/>
</dbReference>
<accession>A0A7K1SV72</accession>
<protein>
    <submittedName>
        <fullName evidence="2">BcpO-related WXXGXW repeat protein</fullName>
    </submittedName>
</protein>
<feature type="chain" id="PRO_5029668697" evidence="1">
    <location>
        <begin position="24"/>
        <end position="99"/>
    </location>
</feature>
<comment type="caution">
    <text evidence="2">The sequence shown here is derived from an EMBL/GenBank/DDBJ whole genome shotgun (WGS) entry which is preliminary data.</text>
</comment>
<feature type="signal peptide" evidence="1">
    <location>
        <begin position="1"/>
        <end position="23"/>
    </location>
</feature>
<evidence type="ECO:0000313" key="2">
    <source>
        <dbReference type="EMBL" id="MVN21184.1"/>
    </source>
</evidence>
<organism evidence="2 3">
    <name type="scientific">Mucilaginibacter arboris</name>
    <dbReference type="NCBI Taxonomy" id="2682090"/>
    <lineage>
        <taxon>Bacteria</taxon>
        <taxon>Pseudomonadati</taxon>
        <taxon>Bacteroidota</taxon>
        <taxon>Sphingobacteriia</taxon>
        <taxon>Sphingobacteriales</taxon>
        <taxon>Sphingobacteriaceae</taxon>
        <taxon>Mucilaginibacter</taxon>
    </lineage>
</organism>
<dbReference type="Proteomes" id="UP000462014">
    <property type="component" value="Unassembled WGS sequence"/>
</dbReference>
<dbReference type="EMBL" id="WPIK01000005">
    <property type="protein sequence ID" value="MVN21184.1"/>
    <property type="molecule type" value="Genomic_DNA"/>
</dbReference>
<sequence length="99" mass="11325">MKTVLKSVALSIFVFAATVAVNAQIIVRKKPVTPQAVAVRPPAPSSKHAWVSDEWKRDPKGYVWEGGHWETPPRDKAFYVKGHWRHVPKGYIWVQGHWK</sequence>
<dbReference type="AlphaFoldDB" id="A0A7K1SV72"/>
<keyword evidence="3" id="KW-1185">Reference proteome</keyword>
<name>A0A7K1SV72_9SPHI</name>
<gene>
    <name evidence="2" type="ORF">GO621_06515</name>
</gene>
<evidence type="ECO:0000256" key="1">
    <source>
        <dbReference type="SAM" id="SignalP"/>
    </source>
</evidence>
<proteinExistence type="predicted"/>